<comment type="subcellular location">
    <subcellularLocation>
        <location evidence="8">Cell inner membrane</location>
    </subcellularLocation>
    <subcellularLocation>
        <location evidence="1">Membrane</location>
    </subcellularLocation>
</comment>
<sequence length="234" mass="26964">MLTTHRSRAPAYLDFLQGFTGLLLALFIVGHILFEASILFGPDAMERMTLFFEGYYLFGERHPAIVTILAAIIFTLFVVHAALAVRKIPSTWRQYRTFRNHMKRFRHEDTSLWMVQVMTGFAMFFLAPVHIYMMMANPSKIGPYLSAQRVVEGWMWPLYLVLLFCVVLHAFVGLYRLALKWGWFEGRNYRKSRKAMKQILRASIVLYIVIGLASLSAYVSIGLDIKNGSVKVEP</sequence>
<accession>A0ABN6WT43</accession>
<evidence type="ECO:0000313" key="10">
    <source>
        <dbReference type="EMBL" id="BDY11835.1"/>
    </source>
</evidence>
<evidence type="ECO:0000256" key="5">
    <source>
        <dbReference type="ARBA" id="ARBA00022989"/>
    </source>
</evidence>
<gene>
    <name evidence="10" type="primary">frdC</name>
    <name evidence="10" type="ORF">HCR_01470</name>
</gene>
<dbReference type="CDD" id="cd00581">
    <property type="entry name" value="QFR_TypeB_TM"/>
    <property type="match status" value="1"/>
</dbReference>
<proteinExistence type="predicted"/>
<keyword evidence="4 8" id="KW-0479">Metal-binding</keyword>
<evidence type="ECO:0000256" key="2">
    <source>
        <dbReference type="ARBA" id="ARBA00022617"/>
    </source>
</evidence>
<feature type="transmembrane region" description="Helical" evidence="9">
    <location>
        <begin position="12"/>
        <end position="34"/>
    </location>
</feature>
<dbReference type="RefSeq" id="WP_286337049.1">
    <property type="nucleotide sequence ID" value="NZ_AP027370.1"/>
</dbReference>
<evidence type="ECO:0000256" key="8">
    <source>
        <dbReference type="PIRNR" id="PIRNR000177"/>
    </source>
</evidence>
<keyword evidence="5 9" id="KW-1133">Transmembrane helix</keyword>
<evidence type="ECO:0000256" key="6">
    <source>
        <dbReference type="ARBA" id="ARBA00023004"/>
    </source>
</evidence>
<evidence type="ECO:0000256" key="7">
    <source>
        <dbReference type="ARBA" id="ARBA00023136"/>
    </source>
</evidence>
<dbReference type="InterPro" id="IPR000701">
    <property type="entry name" value="SuccDH_FuR_B_TM-su"/>
</dbReference>
<keyword evidence="7 8" id="KW-0472">Membrane</keyword>
<feature type="transmembrane region" description="Helical" evidence="9">
    <location>
        <begin position="199"/>
        <end position="221"/>
    </location>
</feature>
<comment type="function">
    <text evidence="8">The fumarate reductase enzyme complex is required for fumarate respiration. This subunit anchors the complex in the membrane and binds a diheme cytochrome b.</text>
</comment>
<dbReference type="EMBL" id="AP027370">
    <property type="protein sequence ID" value="BDY11835.1"/>
    <property type="molecule type" value="Genomic_DNA"/>
</dbReference>
<dbReference type="InterPro" id="IPR004224">
    <property type="entry name" value="Fum_red_B_TM"/>
</dbReference>
<dbReference type="PIRSF" id="PIRSF000177">
    <property type="entry name" value="Fumar_rd_cyt_b"/>
    <property type="match status" value="1"/>
</dbReference>
<feature type="transmembrane region" description="Helical" evidence="9">
    <location>
        <begin position="154"/>
        <end position="178"/>
    </location>
</feature>
<feature type="transmembrane region" description="Helical" evidence="9">
    <location>
        <begin position="112"/>
        <end position="134"/>
    </location>
</feature>
<keyword evidence="8" id="KW-0813">Transport</keyword>
<evidence type="ECO:0000256" key="3">
    <source>
        <dbReference type="ARBA" id="ARBA00022692"/>
    </source>
</evidence>
<keyword evidence="6 8" id="KW-0408">Iron</keyword>
<keyword evidence="8" id="KW-0249">Electron transport</keyword>
<dbReference type="InterPro" id="IPR034804">
    <property type="entry name" value="SQR/QFR_C/D"/>
</dbReference>
<name>A0ABN6WT43_9BACT</name>
<keyword evidence="11" id="KW-1185">Reference proteome</keyword>
<reference evidence="10 11" key="1">
    <citation type="submission" date="2023-03" db="EMBL/GenBank/DDBJ databases">
        <title>Description of Hydrogenimonas sp. ISO32.</title>
        <authorList>
            <person name="Mino S."/>
            <person name="Fukazawa S."/>
            <person name="Sawabe T."/>
        </authorList>
    </citation>
    <scope>NUCLEOTIDE SEQUENCE [LARGE SCALE GENOMIC DNA]</scope>
    <source>
        <strain evidence="10 11">ISO32</strain>
    </source>
</reference>
<keyword evidence="3 9" id="KW-0812">Transmembrane</keyword>
<dbReference type="Proteomes" id="UP001321445">
    <property type="component" value="Chromosome"/>
</dbReference>
<dbReference type="Gene3D" id="1.20.1300.10">
    <property type="entry name" value="Fumarate reductase/succinate dehydrogenase, transmembrane subunit"/>
    <property type="match status" value="1"/>
</dbReference>
<dbReference type="NCBIfam" id="NF010072">
    <property type="entry name" value="PRK13553.1"/>
    <property type="match status" value="1"/>
</dbReference>
<protein>
    <recommendedName>
        <fullName evidence="8">Fumarate reductase cytochrome b subunit</fullName>
    </recommendedName>
</protein>
<evidence type="ECO:0000256" key="4">
    <source>
        <dbReference type="ARBA" id="ARBA00022723"/>
    </source>
</evidence>
<feature type="transmembrane region" description="Helical" evidence="9">
    <location>
        <begin position="64"/>
        <end position="85"/>
    </location>
</feature>
<dbReference type="SUPFAM" id="SSF81343">
    <property type="entry name" value="Fumarate reductase respiratory complex transmembrane subunits"/>
    <property type="match status" value="1"/>
</dbReference>
<keyword evidence="8" id="KW-0816">Tricarboxylic acid cycle</keyword>
<evidence type="ECO:0000313" key="11">
    <source>
        <dbReference type="Proteomes" id="UP001321445"/>
    </source>
</evidence>
<organism evidence="10 11">
    <name type="scientific">Hydrogenimonas cancrithermarum</name>
    <dbReference type="NCBI Taxonomy" id="2993563"/>
    <lineage>
        <taxon>Bacteria</taxon>
        <taxon>Pseudomonadati</taxon>
        <taxon>Campylobacterota</taxon>
        <taxon>Epsilonproteobacteria</taxon>
        <taxon>Campylobacterales</taxon>
        <taxon>Hydrogenimonadaceae</taxon>
        <taxon>Hydrogenimonas</taxon>
    </lineage>
</organism>
<keyword evidence="2 8" id="KW-0349">Heme</keyword>
<dbReference type="Pfam" id="PF01127">
    <property type="entry name" value="Sdh_cyt"/>
    <property type="match status" value="1"/>
</dbReference>
<evidence type="ECO:0000256" key="9">
    <source>
        <dbReference type="SAM" id="Phobius"/>
    </source>
</evidence>
<keyword evidence="8" id="KW-1003">Cell membrane</keyword>
<evidence type="ECO:0000256" key="1">
    <source>
        <dbReference type="ARBA" id="ARBA00004370"/>
    </source>
</evidence>